<evidence type="ECO:0008006" key="4">
    <source>
        <dbReference type="Google" id="ProtNLM"/>
    </source>
</evidence>
<dbReference type="PROSITE" id="PS51257">
    <property type="entry name" value="PROKAR_LIPOPROTEIN"/>
    <property type="match status" value="1"/>
</dbReference>
<keyword evidence="2" id="KW-0614">Plasmid</keyword>
<dbReference type="AlphaFoldDB" id="W8EYL0"/>
<dbReference type="Proteomes" id="UP000019423">
    <property type="component" value="Plasmid pHsw1"/>
</dbReference>
<sequence>MNSSRFLLPFLLLAAVGCKKERTELDRLPDATQEGKGTAGWLLDGQAQVPKRSSISTSHPVGGYWRKTRNGRSLSISFYQFSVDEDWGVSFYLPDIRQPGTFPLNQAPPPLTPQFSPAYGQYSRSRPDPDRNAYTGPDAPGQLIITRFDTVKNIVSGTFEMTPQEAGSSGTYAVTHGRFDLHFDH</sequence>
<evidence type="ECO:0000313" key="2">
    <source>
        <dbReference type="EMBL" id="AHJ95411.1"/>
    </source>
</evidence>
<dbReference type="KEGG" id="hsw:Hsw_PA0078"/>
<feature type="region of interest" description="Disordered" evidence="1">
    <location>
        <begin position="102"/>
        <end position="139"/>
    </location>
</feature>
<accession>W8EYL0</accession>
<dbReference type="RefSeq" id="WP_155832735.1">
    <property type="nucleotide sequence ID" value="NZ_CP007144.1"/>
</dbReference>
<keyword evidence="3" id="KW-1185">Reference proteome</keyword>
<protein>
    <recommendedName>
        <fullName evidence="4">Lipoprotein</fullName>
    </recommendedName>
</protein>
<geneLocation type="plasmid" evidence="2 3">
    <name>pHsw1</name>
</geneLocation>
<organism evidence="2 3">
    <name type="scientific">Hymenobacter swuensis DY53</name>
    <dbReference type="NCBI Taxonomy" id="1227739"/>
    <lineage>
        <taxon>Bacteria</taxon>
        <taxon>Pseudomonadati</taxon>
        <taxon>Bacteroidota</taxon>
        <taxon>Cytophagia</taxon>
        <taxon>Cytophagales</taxon>
        <taxon>Hymenobacteraceae</taxon>
        <taxon>Hymenobacter</taxon>
    </lineage>
</organism>
<dbReference type="EMBL" id="CP007144">
    <property type="protein sequence ID" value="AHJ95411.1"/>
    <property type="molecule type" value="Genomic_DNA"/>
</dbReference>
<gene>
    <name evidence="2" type="ORF">Hsw_PA0078</name>
</gene>
<evidence type="ECO:0000256" key="1">
    <source>
        <dbReference type="SAM" id="MobiDB-lite"/>
    </source>
</evidence>
<dbReference type="HOGENOM" id="CLU_109826_1_0_10"/>
<dbReference type="eggNOG" id="ENOG5030WTC">
    <property type="taxonomic scope" value="Bacteria"/>
</dbReference>
<dbReference type="OrthoDB" id="949867at2"/>
<dbReference type="PATRIC" id="fig|1227739.3.peg.109"/>
<reference evidence="2 3" key="1">
    <citation type="submission" date="2014-01" db="EMBL/GenBank/DDBJ databases">
        <title>Complete sequence of plasmid1 of ionizing-radiation resistance bacterium Hymenobacter swuensis DY53.</title>
        <authorList>
            <person name="Jung J.-H."/>
            <person name="Jeong S.-W."/>
            <person name="Joe M.-H."/>
            <person name="Cho y.-j."/>
            <person name="Kim M.-K."/>
            <person name="Lim S.-Y."/>
        </authorList>
    </citation>
    <scope>NUCLEOTIDE SEQUENCE [LARGE SCALE GENOMIC DNA]</scope>
    <source>
        <strain evidence="2 3">DY53</strain>
        <plasmid evidence="2 3">pHsw1</plasmid>
    </source>
</reference>
<proteinExistence type="predicted"/>
<evidence type="ECO:0000313" key="3">
    <source>
        <dbReference type="Proteomes" id="UP000019423"/>
    </source>
</evidence>
<name>W8EYL0_9BACT</name>